<accession>A0A3S8Z656</accession>
<keyword evidence="1" id="KW-0472">Membrane</keyword>
<dbReference type="EMBL" id="CP034438">
    <property type="protein sequence ID" value="AZN28977.1"/>
    <property type="molecule type" value="Genomic_DNA"/>
</dbReference>
<feature type="transmembrane region" description="Helical" evidence="1">
    <location>
        <begin position="172"/>
        <end position="194"/>
    </location>
</feature>
<keyword evidence="1" id="KW-1133">Transmembrane helix</keyword>
<name>A0A3S8Z656_9ACTO</name>
<dbReference type="Proteomes" id="UP000270021">
    <property type="component" value="Chromosome"/>
</dbReference>
<feature type="transmembrane region" description="Helical" evidence="1">
    <location>
        <begin position="20"/>
        <end position="45"/>
    </location>
</feature>
<feature type="transmembrane region" description="Helical" evidence="1">
    <location>
        <begin position="214"/>
        <end position="238"/>
    </location>
</feature>
<organism evidence="2 3">
    <name type="scientific">Flaviflexus salsibiostraticola</name>
    <dbReference type="NCBI Taxonomy" id="1282737"/>
    <lineage>
        <taxon>Bacteria</taxon>
        <taxon>Bacillati</taxon>
        <taxon>Actinomycetota</taxon>
        <taxon>Actinomycetes</taxon>
        <taxon>Actinomycetales</taxon>
        <taxon>Actinomycetaceae</taxon>
        <taxon>Flaviflexus</taxon>
    </lineage>
</organism>
<reference evidence="2 3" key="1">
    <citation type="submission" date="2018-12" db="EMBL/GenBank/DDBJ databases">
        <title>Complete genome sequence of Flaviflexus salsibiostraticola KCTC 33148.</title>
        <authorList>
            <person name="Bae J.-W."/>
        </authorList>
    </citation>
    <scope>NUCLEOTIDE SEQUENCE [LARGE SCALE GENOMIC DNA]</scope>
    <source>
        <strain evidence="2 3">KCTC 33148</strain>
    </source>
</reference>
<dbReference type="AlphaFoldDB" id="A0A3S8Z656"/>
<dbReference type="KEGG" id="fsl:EJO69_00660"/>
<dbReference type="RefSeq" id="WP_126037856.1">
    <property type="nucleotide sequence ID" value="NZ_CP034438.1"/>
</dbReference>
<keyword evidence="3" id="KW-1185">Reference proteome</keyword>
<feature type="transmembrane region" description="Helical" evidence="1">
    <location>
        <begin position="141"/>
        <end position="160"/>
    </location>
</feature>
<gene>
    <name evidence="2" type="ORF">EJO69_00660</name>
</gene>
<protein>
    <submittedName>
        <fullName evidence="2">Uncharacterized protein</fullName>
    </submittedName>
</protein>
<keyword evidence="1" id="KW-0812">Transmembrane</keyword>
<evidence type="ECO:0000313" key="3">
    <source>
        <dbReference type="Proteomes" id="UP000270021"/>
    </source>
</evidence>
<dbReference type="OrthoDB" id="4804794at2"/>
<evidence type="ECO:0000313" key="2">
    <source>
        <dbReference type="EMBL" id="AZN28977.1"/>
    </source>
</evidence>
<proteinExistence type="predicted"/>
<evidence type="ECO:0000256" key="1">
    <source>
        <dbReference type="SAM" id="Phobius"/>
    </source>
</evidence>
<sequence length="258" mass="28933">MKGMVARARRELGPGRARAWWAIAALCLFLLLALIAVDVMHRLYYTHGLFPQLRHWRFNSDADQSISEMVGYVQSLIAHGALLYLGVKLKDAWTHIVLGQTMLLIFLDDYLRLHETMRETFIDVLGIQPAFGVRAEDIGELIAWAVLGIPALLLLVLAWRYSGERARSQAKLIVVGLAILVFFAVVVDMTAVFLEEFGIAPGAVGWEGRAYFALTVIESTGELAGQSIVMVLALYFLFEQLEERDRLTHPRPHTAERG</sequence>